<name>A0ABR2XYY3_9PEZI</name>
<organism evidence="1 2">
    <name type="scientific">Seiridium cardinale</name>
    <dbReference type="NCBI Taxonomy" id="138064"/>
    <lineage>
        <taxon>Eukaryota</taxon>
        <taxon>Fungi</taxon>
        <taxon>Dikarya</taxon>
        <taxon>Ascomycota</taxon>
        <taxon>Pezizomycotina</taxon>
        <taxon>Sordariomycetes</taxon>
        <taxon>Xylariomycetidae</taxon>
        <taxon>Amphisphaeriales</taxon>
        <taxon>Sporocadaceae</taxon>
        <taxon>Seiridium</taxon>
    </lineage>
</organism>
<dbReference type="Proteomes" id="UP001465668">
    <property type="component" value="Unassembled WGS sequence"/>
</dbReference>
<comment type="caution">
    <text evidence="1">The sequence shown here is derived from an EMBL/GenBank/DDBJ whole genome shotgun (WGS) entry which is preliminary data.</text>
</comment>
<gene>
    <name evidence="1" type="ORF">SCAR479_04193</name>
</gene>
<keyword evidence="2" id="KW-1185">Reference proteome</keyword>
<evidence type="ECO:0000313" key="2">
    <source>
        <dbReference type="Proteomes" id="UP001465668"/>
    </source>
</evidence>
<sequence length="96" mass="10470">MANQGPPKISDKTSTGAVCYLNQDAEDVASARPVINVPEDMQYSLSRFASRLNHSAEDNALRDPLGFRSQSTTQSSRERMRALMAALTTSLPSQPN</sequence>
<protein>
    <submittedName>
        <fullName evidence="1">Uncharacterized protein</fullName>
    </submittedName>
</protein>
<dbReference type="EMBL" id="JARVKM010000013">
    <property type="protein sequence ID" value="KAK9778957.1"/>
    <property type="molecule type" value="Genomic_DNA"/>
</dbReference>
<reference evidence="1 2" key="1">
    <citation type="submission" date="2024-02" db="EMBL/GenBank/DDBJ databases">
        <title>First draft genome assembly of two strains of Seiridium cardinale.</title>
        <authorList>
            <person name="Emiliani G."/>
            <person name="Scali E."/>
        </authorList>
    </citation>
    <scope>NUCLEOTIDE SEQUENCE [LARGE SCALE GENOMIC DNA]</scope>
    <source>
        <strain evidence="1 2">BM-138-000479</strain>
    </source>
</reference>
<evidence type="ECO:0000313" key="1">
    <source>
        <dbReference type="EMBL" id="KAK9778957.1"/>
    </source>
</evidence>
<proteinExistence type="predicted"/>
<accession>A0ABR2XYY3</accession>